<dbReference type="InterPro" id="IPR044298">
    <property type="entry name" value="MIG/MutY"/>
</dbReference>
<keyword evidence="8" id="KW-0227">DNA damage</keyword>
<evidence type="ECO:0000256" key="5">
    <source>
        <dbReference type="ARBA" id="ARBA00022023"/>
    </source>
</evidence>
<evidence type="ECO:0000256" key="2">
    <source>
        <dbReference type="ARBA" id="ARBA00001966"/>
    </source>
</evidence>
<dbReference type="OrthoDB" id="10248838at2759"/>
<dbReference type="OMA" id="CIPRNPK"/>
<evidence type="ECO:0000256" key="12">
    <source>
        <dbReference type="ARBA" id="ARBA00023204"/>
    </source>
</evidence>
<dbReference type="Gene3D" id="1.10.340.30">
    <property type="entry name" value="Hypothetical protein, domain 2"/>
    <property type="match status" value="1"/>
</dbReference>
<keyword evidence="9" id="KW-0378">Hydrolase</keyword>
<dbReference type="eggNOG" id="KOG2457">
    <property type="taxonomic scope" value="Eukaryota"/>
</dbReference>
<keyword evidence="10" id="KW-0408">Iron</keyword>
<feature type="compositionally biased region" description="Polar residues" evidence="14">
    <location>
        <begin position="591"/>
        <end position="600"/>
    </location>
</feature>
<feature type="compositionally biased region" description="Acidic residues" evidence="14">
    <location>
        <begin position="375"/>
        <end position="388"/>
    </location>
</feature>
<comment type="similarity">
    <text evidence="3">Belongs to the Nth/MutY family.</text>
</comment>
<dbReference type="EC" id="3.2.2.31" evidence="4"/>
<dbReference type="PANTHER" id="PTHR42944:SF1">
    <property type="entry name" value="ADENINE DNA GLYCOSYLASE"/>
    <property type="match status" value="1"/>
</dbReference>
<feature type="region of interest" description="Disordered" evidence="14">
    <location>
        <begin position="510"/>
        <end position="616"/>
    </location>
</feature>
<dbReference type="AlphaFoldDB" id="D2VUC5"/>
<evidence type="ECO:0000256" key="3">
    <source>
        <dbReference type="ARBA" id="ARBA00008343"/>
    </source>
</evidence>
<dbReference type="Gene3D" id="3.90.79.10">
    <property type="entry name" value="Nucleoside Triphosphate Pyrophosphohydrolase"/>
    <property type="match status" value="1"/>
</dbReference>
<dbReference type="GO" id="GO:0035485">
    <property type="term" value="F:adenine/guanine mispair binding"/>
    <property type="evidence" value="ECO:0007669"/>
    <property type="project" value="TreeGrafter"/>
</dbReference>
<reference evidence="16 17" key="1">
    <citation type="journal article" date="2010" name="Cell">
        <title>The genome of Naegleria gruberi illuminates early eukaryotic versatility.</title>
        <authorList>
            <person name="Fritz-Laylin L.K."/>
            <person name="Prochnik S.E."/>
            <person name="Ginger M.L."/>
            <person name="Dacks J.B."/>
            <person name="Carpenter M.L."/>
            <person name="Field M.C."/>
            <person name="Kuo A."/>
            <person name="Paredez A."/>
            <person name="Chapman J."/>
            <person name="Pham J."/>
            <person name="Shu S."/>
            <person name="Neupane R."/>
            <person name="Cipriano M."/>
            <person name="Mancuso J."/>
            <person name="Tu H."/>
            <person name="Salamov A."/>
            <person name="Lindquist E."/>
            <person name="Shapiro H."/>
            <person name="Lucas S."/>
            <person name="Grigoriev I.V."/>
            <person name="Cande W.Z."/>
            <person name="Fulton C."/>
            <person name="Rokhsar D.S."/>
            <person name="Dawson S.C."/>
        </authorList>
    </citation>
    <scope>NUCLEOTIDE SEQUENCE [LARGE SCALE GENOMIC DNA]</scope>
    <source>
        <strain evidence="16 17">NEG-M</strain>
    </source>
</reference>
<dbReference type="Pfam" id="PF10576">
    <property type="entry name" value="EndIII_4Fe-2S"/>
    <property type="match status" value="1"/>
</dbReference>
<feature type="compositionally biased region" description="Basic and acidic residues" evidence="14">
    <location>
        <begin position="552"/>
        <end position="580"/>
    </location>
</feature>
<dbReference type="STRING" id="5762.D2VUC5"/>
<dbReference type="InterPro" id="IPR003651">
    <property type="entry name" value="Endonuclease3_FeS-loop_motif"/>
</dbReference>
<comment type="catalytic activity">
    <reaction evidence="1">
        <text>Hydrolyzes free adenine bases from 7,8-dihydro-8-oxoguanine:adenine mismatched double-stranded DNA, leaving an apurinic site.</text>
        <dbReference type="EC" id="3.2.2.31"/>
    </reaction>
</comment>
<dbReference type="GO" id="GO:0006284">
    <property type="term" value="P:base-excision repair"/>
    <property type="evidence" value="ECO:0007669"/>
    <property type="project" value="InterPro"/>
</dbReference>
<dbReference type="GO" id="GO:0051539">
    <property type="term" value="F:4 iron, 4 sulfur cluster binding"/>
    <property type="evidence" value="ECO:0007669"/>
    <property type="project" value="UniProtKB-KW"/>
</dbReference>
<evidence type="ECO:0000256" key="8">
    <source>
        <dbReference type="ARBA" id="ARBA00022763"/>
    </source>
</evidence>
<keyword evidence="7" id="KW-0479">Metal-binding</keyword>
<dbReference type="SMART" id="SM00525">
    <property type="entry name" value="FES"/>
    <property type="match status" value="1"/>
</dbReference>
<dbReference type="Pfam" id="PF00633">
    <property type="entry name" value="HHH"/>
    <property type="match status" value="1"/>
</dbReference>
<keyword evidence="17" id="KW-1185">Reference proteome</keyword>
<keyword evidence="13" id="KW-0326">Glycosidase</keyword>
<dbReference type="InterPro" id="IPR015797">
    <property type="entry name" value="NUDIX_hydrolase-like_dom_sf"/>
</dbReference>
<dbReference type="Gene3D" id="1.10.1670.10">
    <property type="entry name" value="Helix-hairpin-Helix base-excision DNA repair enzymes (C-terminal)"/>
    <property type="match status" value="1"/>
</dbReference>
<dbReference type="Pfam" id="PF00730">
    <property type="entry name" value="HhH-GPD"/>
    <property type="match status" value="1"/>
</dbReference>
<sequence>MPPKKSKSVAVVDNENSSSPTKRVSCAKSFLFSHDERGHIWRNLINWYDNNKKDLPWRKTIKSADDEDDDVKATEELHQRAYEVLVSEIMLQQTQVETVKTYFLKWMKRFPTVKDLADATVDDAVGIWSGLGYYRRARYLYNAAKYIVEKINKPIKNEEIISDDEDDDEEKKRIIYKLPDNVKDLMQLPGVGRYTAGAIASIAFSRTASVVDGNVFRVFARLKRIEEDIAVNKTANTVFWPMADNLIQHYRDIEDTVLEKEDLELKHRYNVTGDFNQAVMELGRTVCIPRNPKCTECPLAEVCEANKALEKEEIATVEIYPVKNKKTKKRTQVVSCCIFYKEGDVDSCLFEKRPKETLLGGTWHFPFVIIQDTKAEEEENEEDSEDEEGSKKKKPKKQAKKTKATTKAAASSSESEHFIKLKEFLVKEGFVQDKSIPFEYHASVDHVFTHINQTNHIYSCSDKYLIKDLEDSNSEEDQWKWFANSQRKSQGISTVASKIFKQFKKTFKNQDASPITPPKVRFKTKSPFKSTSAETKEENSESSSSDEEVMKDDEVVRISKQEVKEKVKDEIKQVKMETRLSKRVAKRTSEESANQSANETPSKKKKQTSISSFFKK</sequence>
<dbReference type="GO" id="GO:0005634">
    <property type="term" value="C:nucleus"/>
    <property type="evidence" value="ECO:0007669"/>
    <property type="project" value="TreeGrafter"/>
</dbReference>
<dbReference type="InterPro" id="IPR003265">
    <property type="entry name" value="HhH-GPD_domain"/>
</dbReference>
<dbReference type="GO" id="GO:0006298">
    <property type="term" value="P:mismatch repair"/>
    <property type="evidence" value="ECO:0007669"/>
    <property type="project" value="TreeGrafter"/>
</dbReference>
<evidence type="ECO:0000259" key="15">
    <source>
        <dbReference type="SMART" id="SM00478"/>
    </source>
</evidence>
<evidence type="ECO:0000256" key="1">
    <source>
        <dbReference type="ARBA" id="ARBA00000843"/>
    </source>
</evidence>
<evidence type="ECO:0000256" key="6">
    <source>
        <dbReference type="ARBA" id="ARBA00022485"/>
    </source>
</evidence>
<dbReference type="PANTHER" id="PTHR42944">
    <property type="entry name" value="ADENINE DNA GLYCOSYLASE"/>
    <property type="match status" value="1"/>
</dbReference>
<evidence type="ECO:0000256" key="14">
    <source>
        <dbReference type="SAM" id="MobiDB-lite"/>
    </source>
</evidence>
<dbReference type="PROSITE" id="PS00764">
    <property type="entry name" value="ENDONUCLEASE_III_1"/>
    <property type="match status" value="1"/>
</dbReference>
<comment type="cofactor">
    <cofactor evidence="2">
        <name>[4Fe-4S] cluster</name>
        <dbReference type="ChEBI" id="CHEBI:49883"/>
    </cofactor>
</comment>
<dbReference type="RefSeq" id="XP_002672346.1">
    <property type="nucleotide sequence ID" value="XM_002672300.1"/>
</dbReference>
<feature type="domain" description="HhH-GPD" evidence="15">
    <location>
        <begin position="90"/>
        <end position="252"/>
    </location>
</feature>
<accession>D2VUC5</accession>
<dbReference type="CDD" id="cd00056">
    <property type="entry name" value="ENDO3c"/>
    <property type="match status" value="1"/>
</dbReference>
<dbReference type="SMART" id="SM00478">
    <property type="entry name" value="ENDO3c"/>
    <property type="match status" value="1"/>
</dbReference>
<dbReference type="InParanoid" id="D2VUC5"/>
<keyword evidence="6" id="KW-0004">4Fe-4S</keyword>
<dbReference type="GeneID" id="8857680"/>
<dbReference type="Proteomes" id="UP000006671">
    <property type="component" value="Unassembled WGS sequence"/>
</dbReference>
<feature type="region of interest" description="Disordered" evidence="14">
    <location>
        <begin position="374"/>
        <end position="408"/>
    </location>
</feature>
<proteinExistence type="inferred from homology"/>
<evidence type="ECO:0000313" key="16">
    <source>
        <dbReference type="EMBL" id="EFC39602.1"/>
    </source>
</evidence>
<evidence type="ECO:0000256" key="13">
    <source>
        <dbReference type="ARBA" id="ARBA00023295"/>
    </source>
</evidence>
<evidence type="ECO:0000256" key="4">
    <source>
        <dbReference type="ARBA" id="ARBA00012045"/>
    </source>
</evidence>
<dbReference type="InterPro" id="IPR011257">
    <property type="entry name" value="DNA_glycosylase"/>
</dbReference>
<organism evidence="17">
    <name type="scientific">Naegleria gruberi</name>
    <name type="common">Amoeba</name>
    <dbReference type="NCBI Taxonomy" id="5762"/>
    <lineage>
        <taxon>Eukaryota</taxon>
        <taxon>Discoba</taxon>
        <taxon>Heterolobosea</taxon>
        <taxon>Tetramitia</taxon>
        <taxon>Eutetramitia</taxon>
        <taxon>Vahlkampfiidae</taxon>
        <taxon>Naegleria</taxon>
    </lineage>
</organism>
<dbReference type="InterPro" id="IPR004035">
    <property type="entry name" value="Endouclease-III_FeS-bd_BS"/>
</dbReference>
<dbReference type="InterPro" id="IPR000445">
    <property type="entry name" value="HhH_motif"/>
</dbReference>
<dbReference type="FunCoup" id="D2VUC5">
    <property type="interactions" value="208"/>
</dbReference>
<keyword evidence="11" id="KW-0411">Iron-sulfur</keyword>
<dbReference type="GO" id="GO:0000701">
    <property type="term" value="F:purine-specific mismatch base pair DNA N-glycosylase activity"/>
    <property type="evidence" value="ECO:0007669"/>
    <property type="project" value="UniProtKB-EC"/>
</dbReference>
<dbReference type="GO" id="GO:0032357">
    <property type="term" value="F:oxidized purine DNA binding"/>
    <property type="evidence" value="ECO:0007669"/>
    <property type="project" value="TreeGrafter"/>
</dbReference>
<dbReference type="SUPFAM" id="SSF48150">
    <property type="entry name" value="DNA-glycosylase"/>
    <property type="match status" value="1"/>
</dbReference>
<dbReference type="KEGG" id="ngr:NAEGRDRAFT_52318"/>
<keyword evidence="12" id="KW-0234">DNA repair</keyword>
<name>D2VUC5_NAEGR</name>
<dbReference type="SUPFAM" id="SSF55811">
    <property type="entry name" value="Nudix"/>
    <property type="match status" value="1"/>
</dbReference>
<gene>
    <name evidence="16" type="ORF">NAEGRDRAFT_52318</name>
</gene>
<evidence type="ECO:0000256" key="10">
    <source>
        <dbReference type="ARBA" id="ARBA00023004"/>
    </source>
</evidence>
<feature type="compositionally biased region" description="Basic residues" evidence="14">
    <location>
        <begin position="391"/>
        <end position="404"/>
    </location>
</feature>
<feature type="region of interest" description="Disordered" evidence="14">
    <location>
        <begin position="1"/>
        <end position="20"/>
    </location>
</feature>
<evidence type="ECO:0000256" key="9">
    <source>
        <dbReference type="ARBA" id="ARBA00022801"/>
    </source>
</evidence>
<evidence type="ECO:0000256" key="11">
    <source>
        <dbReference type="ARBA" id="ARBA00023014"/>
    </source>
</evidence>
<dbReference type="VEuPathDB" id="AmoebaDB:NAEGRDRAFT_52318"/>
<dbReference type="EMBL" id="GG738898">
    <property type="protein sequence ID" value="EFC39602.1"/>
    <property type="molecule type" value="Genomic_DNA"/>
</dbReference>
<dbReference type="GO" id="GO:0034039">
    <property type="term" value="F:8-oxo-7,8-dihydroguanine DNA N-glycosylase activity"/>
    <property type="evidence" value="ECO:0007669"/>
    <property type="project" value="TreeGrafter"/>
</dbReference>
<protein>
    <recommendedName>
        <fullName evidence="5">Adenine DNA glycosylase</fullName>
        <ecNumber evidence="4">3.2.2.31</ecNumber>
    </recommendedName>
</protein>
<dbReference type="GO" id="GO:0046872">
    <property type="term" value="F:metal ion binding"/>
    <property type="evidence" value="ECO:0007669"/>
    <property type="project" value="UniProtKB-KW"/>
</dbReference>
<dbReference type="InterPro" id="IPR023170">
    <property type="entry name" value="HhH_base_excis_C"/>
</dbReference>
<evidence type="ECO:0000256" key="7">
    <source>
        <dbReference type="ARBA" id="ARBA00022723"/>
    </source>
</evidence>
<evidence type="ECO:0000313" key="17">
    <source>
        <dbReference type="Proteomes" id="UP000006671"/>
    </source>
</evidence>